<feature type="domain" description="Gamma tubulin complex component C-terminal" evidence="7">
    <location>
        <begin position="51"/>
        <end position="113"/>
    </location>
</feature>
<dbReference type="OrthoDB" id="5860513at2759"/>
<evidence type="ECO:0000256" key="1">
    <source>
        <dbReference type="ARBA" id="ARBA00004245"/>
    </source>
</evidence>
<dbReference type="GO" id="GO:0005874">
    <property type="term" value="C:microtubule"/>
    <property type="evidence" value="ECO:0007669"/>
    <property type="project" value="UniProtKB-KW"/>
</dbReference>
<keyword evidence="9" id="KW-1185">Reference proteome</keyword>
<sequence>MAKASSLALLAAAQATTLEYGNTTSPTAVVESCSALTDARLVHLMLGPYRLKSHLRVLKKFLLHGQGDLMLTLIEVLGPELDKKATVIYRHNVMGIVEGAIKTSAILQDEAEDVARIGVKIFGGSESDTG</sequence>
<dbReference type="InterPro" id="IPR042241">
    <property type="entry name" value="GCP_C_sf"/>
</dbReference>
<dbReference type="Gene3D" id="1.20.120.1900">
    <property type="entry name" value="Gamma-tubulin complex, C-terminal domain"/>
    <property type="match status" value="1"/>
</dbReference>
<evidence type="ECO:0000256" key="4">
    <source>
        <dbReference type="ARBA" id="ARBA00022701"/>
    </source>
</evidence>
<keyword evidence="4" id="KW-0493">Microtubule</keyword>
<dbReference type="InterPro" id="IPR040457">
    <property type="entry name" value="GCP_C"/>
</dbReference>
<keyword evidence="5" id="KW-0206">Cytoskeleton</keyword>
<dbReference type="Pfam" id="PF04130">
    <property type="entry name" value="GCP_C_terminal"/>
    <property type="match status" value="1"/>
</dbReference>
<evidence type="ECO:0000256" key="5">
    <source>
        <dbReference type="ARBA" id="ARBA00023212"/>
    </source>
</evidence>
<organism evidence="8 9">
    <name type="scientific">Ectocarpus siliculosus</name>
    <name type="common">Brown alga</name>
    <name type="synonym">Conferva siliculosa</name>
    <dbReference type="NCBI Taxonomy" id="2880"/>
    <lineage>
        <taxon>Eukaryota</taxon>
        <taxon>Sar</taxon>
        <taxon>Stramenopiles</taxon>
        <taxon>Ochrophyta</taxon>
        <taxon>PX clade</taxon>
        <taxon>Phaeophyceae</taxon>
        <taxon>Ectocarpales</taxon>
        <taxon>Ectocarpaceae</taxon>
        <taxon>Ectocarpus</taxon>
    </lineage>
</organism>
<evidence type="ECO:0000256" key="6">
    <source>
        <dbReference type="SAM" id="SignalP"/>
    </source>
</evidence>
<dbReference type="InParanoid" id="D7G6W3"/>
<evidence type="ECO:0000259" key="7">
    <source>
        <dbReference type="Pfam" id="PF04130"/>
    </source>
</evidence>
<dbReference type="Proteomes" id="UP000002630">
    <property type="component" value="Linkage Group LG02"/>
</dbReference>
<feature type="signal peptide" evidence="6">
    <location>
        <begin position="1"/>
        <end position="15"/>
    </location>
</feature>
<keyword evidence="3" id="KW-0963">Cytoplasm</keyword>
<evidence type="ECO:0000313" key="8">
    <source>
        <dbReference type="EMBL" id="CBJ25656.1"/>
    </source>
</evidence>
<protein>
    <recommendedName>
        <fullName evidence="7">Gamma tubulin complex component C-terminal domain-containing protein</fullName>
    </recommendedName>
</protein>
<evidence type="ECO:0000256" key="3">
    <source>
        <dbReference type="ARBA" id="ARBA00022490"/>
    </source>
</evidence>
<name>D7G6W3_ECTSI</name>
<dbReference type="EMBL" id="FN649035">
    <property type="protein sequence ID" value="CBJ25656.1"/>
    <property type="molecule type" value="Genomic_DNA"/>
</dbReference>
<keyword evidence="6" id="KW-0732">Signal</keyword>
<evidence type="ECO:0000313" key="9">
    <source>
        <dbReference type="Proteomes" id="UP000002630"/>
    </source>
</evidence>
<dbReference type="eggNOG" id="KOG2000">
    <property type="taxonomic scope" value="Eukaryota"/>
</dbReference>
<gene>
    <name evidence="8" type="ORF">Esi_0008_0051</name>
</gene>
<comment type="similarity">
    <text evidence="2">Belongs to the TUBGCP family.</text>
</comment>
<accession>D7G6W3</accession>
<dbReference type="EMBL" id="FN649727">
    <property type="protein sequence ID" value="CBJ25656.1"/>
    <property type="molecule type" value="Genomic_DNA"/>
</dbReference>
<dbReference type="STRING" id="2880.D7G6W3"/>
<comment type="subcellular location">
    <subcellularLocation>
        <location evidence="1">Cytoplasm</location>
        <location evidence="1">Cytoskeleton</location>
    </subcellularLocation>
</comment>
<proteinExistence type="inferred from homology"/>
<feature type="chain" id="PRO_5012384162" description="Gamma tubulin complex component C-terminal domain-containing protein" evidence="6">
    <location>
        <begin position="16"/>
        <end position="130"/>
    </location>
</feature>
<evidence type="ECO:0000256" key="2">
    <source>
        <dbReference type="ARBA" id="ARBA00010337"/>
    </source>
</evidence>
<dbReference type="GO" id="GO:0043015">
    <property type="term" value="F:gamma-tubulin binding"/>
    <property type="evidence" value="ECO:0007669"/>
    <property type="project" value="InterPro"/>
</dbReference>
<dbReference type="AlphaFoldDB" id="D7G6W3"/>
<reference evidence="8 9" key="1">
    <citation type="journal article" date="2010" name="Nature">
        <title>The Ectocarpus genome and the independent evolution of multicellularity in brown algae.</title>
        <authorList>
            <person name="Cock J.M."/>
            <person name="Sterck L."/>
            <person name="Rouze P."/>
            <person name="Scornet D."/>
            <person name="Allen A.E."/>
            <person name="Amoutzias G."/>
            <person name="Anthouard V."/>
            <person name="Artiguenave F."/>
            <person name="Aury J.M."/>
            <person name="Badger J.H."/>
            <person name="Beszteri B."/>
            <person name="Billiau K."/>
            <person name="Bonnet E."/>
            <person name="Bothwell J.H."/>
            <person name="Bowler C."/>
            <person name="Boyen C."/>
            <person name="Brownlee C."/>
            <person name="Carrano C.J."/>
            <person name="Charrier B."/>
            <person name="Cho G.Y."/>
            <person name="Coelho S.M."/>
            <person name="Collen J."/>
            <person name="Corre E."/>
            <person name="Da Silva C."/>
            <person name="Delage L."/>
            <person name="Delaroque N."/>
            <person name="Dittami S.M."/>
            <person name="Doulbeau S."/>
            <person name="Elias M."/>
            <person name="Farnham G."/>
            <person name="Gachon C.M."/>
            <person name="Gschloessl B."/>
            <person name="Heesch S."/>
            <person name="Jabbari K."/>
            <person name="Jubin C."/>
            <person name="Kawai H."/>
            <person name="Kimura K."/>
            <person name="Kloareg B."/>
            <person name="Kupper F.C."/>
            <person name="Lang D."/>
            <person name="Le Bail A."/>
            <person name="Leblanc C."/>
            <person name="Lerouge P."/>
            <person name="Lohr M."/>
            <person name="Lopez P.J."/>
            <person name="Martens C."/>
            <person name="Maumus F."/>
            <person name="Michel G."/>
            <person name="Miranda-Saavedra D."/>
            <person name="Morales J."/>
            <person name="Moreau H."/>
            <person name="Motomura T."/>
            <person name="Nagasato C."/>
            <person name="Napoli C.A."/>
            <person name="Nelson D.R."/>
            <person name="Nyvall-Collen P."/>
            <person name="Peters A.F."/>
            <person name="Pommier C."/>
            <person name="Potin P."/>
            <person name="Poulain J."/>
            <person name="Quesneville H."/>
            <person name="Read B."/>
            <person name="Rensing S.A."/>
            <person name="Ritter A."/>
            <person name="Rousvoal S."/>
            <person name="Samanta M."/>
            <person name="Samson G."/>
            <person name="Schroeder D.C."/>
            <person name="Segurens B."/>
            <person name="Strittmatter M."/>
            <person name="Tonon T."/>
            <person name="Tregear J.W."/>
            <person name="Valentin K."/>
            <person name="von Dassow P."/>
            <person name="Yamagishi T."/>
            <person name="Van de Peer Y."/>
            <person name="Wincker P."/>
        </authorList>
    </citation>
    <scope>NUCLEOTIDE SEQUENCE [LARGE SCALE GENOMIC DNA]</scope>
    <source>
        <strain evidence="9">Ec32 / CCAP1310/4</strain>
    </source>
</reference>